<name>A0A6J5S713_9CAUD</name>
<dbReference type="Pfam" id="PF04860">
    <property type="entry name" value="Phage_portal"/>
    <property type="match status" value="1"/>
</dbReference>
<evidence type="ECO:0000256" key="3">
    <source>
        <dbReference type="ARBA" id="ARBA00023219"/>
    </source>
</evidence>
<keyword evidence="1" id="KW-0118">Viral capsid assembly</keyword>
<dbReference type="InterPro" id="IPR006944">
    <property type="entry name" value="Phage/GTA_portal"/>
</dbReference>
<keyword evidence="3" id="KW-0231">Viral genome packaging</keyword>
<dbReference type="EMBL" id="LR798417">
    <property type="protein sequence ID" value="CAB5229775.1"/>
    <property type="molecule type" value="Genomic_DNA"/>
</dbReference>
<gene>
    <name evidence="4" type="ORF">UFOVP1389_37</name>
    <name evidence="5" type="ORF">UFOVP1566_19</name>
</gene>
<evidence type="ECO:0000256" key="1">
    <source>
        <dbReference type="ARBA" id="ARBA00022950"/>
    </source>
</evidence>
<accession>A0A6J5S713</accession>
<dbReference type="EMBL" id="LR797342">
    <property type="protein sequence ID" value="CAB4204232.1"/>
    <property type="molecule type" value="Genomic_DNA"/>
</dbReference>
<dbReference type="Gene3D" id="3.30.1120.70">
    <property type="match status" value="1"/>
</dbReference>
<dbReference type="Gene3D" id="1.20.1270.210">
    <property type="match status" value="1"/>
</dbReference>
<keyword evidence="2" id="KW-1160">Virus entry into host cell</keyword>
<organism evidence="4">
    <name type="scientific">uncultured Caudovirales phage</name>
    <dbReference type="NCBI Taxonomy" id="2100421"/>
    <lineage>
        <taxon>Viruses</taxon>
        <taxon>Duplodnaviria</taxon>
        <taxon>Heunggongvirae</taxon>
        <taxon>Uroviricota</taxon>
        <taxon>Caudoviricetes</taxon>
        <taxon>Peduoviridae</taxon>
        <taxon>Maltschvirus</taxon>
        <taxon>Maltschvirus maltsch</taxon>
    </lineage>
</organism>
<keyword evidence="2" id="KW-1162">Viral penetration into host cytoplasm</keyword>
<reference evidence="4" key="1">
    <citation type="submission" date="2020-05" db="EMBL/GenBank/DDBJ databases">
        <authorList>
            <person name="Chiriac C."/>
            <person name="Salcher M."/>
            <person name="Ghai R."/>
            <person name="Kavagutti S V."/>
        </authorList>
    </citation>
    <scope>NUCLEOTIDE SEQUENCE</scope>
</reference>
<evidence type="ECO:0000256" key="2">
    <source>
        <dbReference type="ARBA" id="ARBA00023009"/>
    </source>
</evidence>
<proteinExistence type="predicted"/>
<sequence length="397" mass="44194">MSVWRNVERRALPESIDPYQISARPFYNNYSGEIVTELTAFAHSAVMGAVTLLADSIATMPLELTRERAGRIEKMPTPSVLLRPNQHQTMFEFVHQLMLTLALHGNAYIYAPHSAGELPSEMVNIHPSKIKKMTIADDGSYRYTIGKEELTSDDIRCIHWLILPGQAKGISPLEALRNTIGMGIAMDRFLAQFYGEGATPSSVLETEQTITQEQAQILRETWEDSHVRKRRPAVLTGGLKWRSVTTSAADMQMLEHREAIVRDISRAYRIPLHLINGTGGDSQTYQNVESSGINFVRYSLLPFMRRIEDAISVILPVTQAVRFNADEFQRADLITRVRAQQVQIMSGTLTPNEARAQENREPYTGGDQFVMALAGAPIAGVEGGTQPSLGTDSEPPK</sequence>
<keyword evidence="2" id="KW-1171">Viral genome ejection through host cell envelope</keyword>
<evidence type="ECO:0000313" key="5">
    <source>
        <dbReference type="EMBL" id="CAB5229775.1"/>
    </source>
</evidence>
<dbReference type="InterPro" id="IPR006427">
    <property type="entry name" value="Portal_HK97"/>
</dbReference>
<keyword evidence="1" id="KW-1188">Viral release from host cell</keyword>
<evidence type="ECO:0000313" key="4">
    <source>
        <dbReference type="EMBL" id="CAB4204232.1"/>
    </source>
</evidence>
<dbReference type="NCBIfam" id="TIGR01537">
    <property type="entry name" value="portal_HK97"/>
    <property type="match status" value="1"/>
</dbReference>
<dbReference type="Gene3D" id="3.40.140.120">
    <property type="match status" value="1"/>
</dbReference>
<protein>
    <submittedName>
        <fullName evidence="4">COG4695 Phage-related protein</fullName>
    </submittedName>
</protein>